<evidence type="ECO:0000256" key="1">
    <source>
        <dbReference type="SAM" id="MobiDB-lite"/>
    </source>
</evidence>
<dbReference type="RefSeq" id="WP_377009410.1">
    <property type="nucleotide sequence ID" value="NZ_JBHSLV010000028.1"/>
</dbReference>
<dbReference type="EMBL" id="JBHSLV010000028">
    <property type="protein sequence ID" value="MFC5394225.1"/>
    <property type="molecule type" value="Genomic_DNA"/>
</dbReference>
<dbReference type="Pfam" id="PF10926">
    <property type="entry name" value="DUF2800"/>
    <property type="match status" value="1"/>
</dbReference>
<accession>A0ABW0HB31</accession>
<protein>
    <submittedName>
        <fullName evidence="2">DUF2800 domain-containing protein</fullName>
    </submittedName>
</protein>
<organism evidence="2 3">
    <name type="scientific">Bosea vestrisii</name>
    <dbReference type="NCBI Taxonomy" id="151416"/>
    <lineage>
        <taxon>Bacteria</taxon>
        <taxon>Pseudomonadati</taxon>
        <taxon>Pseudomonadota</taxon>
        <taxon>Alphaproteobacteria</taxon>
        <taxon>Hyphomicrobiales</taxon>
        <taxon>Boseaceae</taxon>
        <taxon>Bosea</taxon>
    </lineage>
</organism>
<dbReference type="InterPro" id="IPR021229">
    <property type="entry name" value="DUF2800"/>
</dbReference>
<proteinExistence type="predicted"/>
<evidence type="ECO:0000313" key="3">
    <source>
        <dbReference type="Proteomes" id="UP001596104"/>
    </source>
</evidence>
<keyword evidence="3" id="KW-1185">Reference proteome</keyword>
<dbReference type="Proteomes" id="UP001596104">
    <property type="component" value="Unassembled WGS sequence"/>
</dbReference>
<dbReference type="PROSITE" id="PS51257">
    <property type="entry name" value="PROKAR_LIPOPROTEIN"/>
    <property type="match status" value="1"/>
</dbReference>
<evidence type="ECO:0000313" key="2">
    <source>
        <dbReference type="EMBL" id="MFC5394225.1"/>
    </source>
</evidence>
<gene>
    <name evidence="2" type="ORF">ACFPPC_16415</name>
</gene>
<sequence length="403" mass="44870">MAPRAHTRLSPSGASFWMGCPGGPNRLASLDLPDEEPSEARAEGTAAHLICELCLQFGFDAYDFIGVKVRAEGMLFECDSDMADNLQPGIDRIREFDGQMFNEMQVDTTPWVGKDEDGNDQFGTLDCGVVSAEEIVISDLKFGRGVAVQAVENKQLRIYALAFWNQVARFISDARRIRIIIDQPRNEAGGGEWVITLDELLAFGEEVRAAAEATRDPNAKCTPSESACQWCRAAQIDNACPEHEAWKLDFLGLTFEDLDAKEEPSLPDIEGITPARRRYINKHAGIFKRWLDRLHAEEISDVLENGPSNGVKAVAGRNPPRKHRDEQNSEAWLRKRGLPDDKLFTKKLISVAQLDKVLGKGVFPKTLVDQGDPKPVLVPVEDERSAILHRTEYDNLDADDLDV</sequence>
<feature type="region of interest" description="Disordered" evidence="1">
    <location>
        <begin position="307"/>
        <end position="329"/>
    </location>
</feature>
<name>A0ABW0HB31_9HYPH</name>
<comment type="caution">
    <text evidence="2">The sequence shown here is derived from an EMBL/GenBank/DDBJ whole genome shotgun (WGS) entry which is preliminary data.</text>
</comment>
<reference evidence="3" key="1">
    <citation type="journal article" date="2019" name="Int. J. Syst. Evol. Microbiol.">
        <title>The Global Catalogue of Microorganisms (GCM) 10K type strain sequencing project: providing services to taxonomists for standard genome sequencing and annotation.</title>
        <authorList>
            <consortium name="The Broad Institute Genomics Platform"/>
            <consortium name="The Broad Institute Genome Sequencing Center for Infectious Disease"/>
            <person name="Wu L."/>
            <person name="Ma J."/>
        </authorList>
    </citation>
    <scope>NUCLEOTIDE SEQUENCE [LARGE SCALE GENOMIC DNA]</scope>
    <source>
        <strain evidence="3">CGMCC 1.16326</strain>
    </source>
</reference>